<feature type="compositionally biased region" description="Basic and acidic residues" evidence="1">
    <location>
        <begin position="628"/>
        <end position="638"/>
    </location>
</feature>
<dbReference type="GeneID" id="92080290"/>
<accession>A0ABR1Q3X9</accession>
<keyword evidence="5" id="KW-1185">Reference proteome</keyword>
<comment type="caution">
    <text evidence="4">The sequence shown here is derived from an EMBL/GenBank/DDBJ whole genome shotgun (WGS) entry which is preliminary data.</text>
</comment>
<reference evidence="4 5" key="1">
    <citation type="submission" date="2023-01" db="EMBL/GenBank/DDBJ databases">
        <title>Analysis of 21 Apiospora genomes using comparative genomics revels a genus with tremendous synthesis potential of carbohydrate active enzymes and secondary metabolites.</title>
        <authorList>
            <person name="Sorensen T."/>
        </authorList>
    </citation>
    <scope>NUCLEOTIDE SEQUENCE [LARGE SCALE GENOMIC DNA]</scope>
    <source>
        <strain evidence="4 5">CBS 24483</strain>
    </source>
</reference>
<keyword evidence="2" id="KW-0812">Transmembrane</keyword>
<evidence type="ECO:0000313" key="4">
    <source>
        <dbReference type="EMBL" id="KAK7946685.1"/>
    </source>
</evidence>
<feature type="chain" id="PRO_5047403590" evidence="3">
    <location>
        <begin position="41"/>
        <end position="665"/>
    </location>
</feature>
<feature type="region of interest" description="Disordered" evidence="1">
    <location>
        <begin position="306"/>
        <end position="348"/>
    </location>
</feature>
<protein>
    <submittedName>
        <fullName evidence="4">Uncharacterized protein</fullName>
    </submittedName>
</protein>
<feature type="transmembrane region" description="Helical" evidence="2">
    <location>
        <begin position="262"/>
        <end position="283"/>
    </location>
</feature>
<evidence type="ECO:0000256" key="1">
    <source>
        <dbReference type="SAM" id="MobiDB-lite"/>
    </source>
</evidence>
<organism evidence="4 5">
    <name type="scientific">Apiospora aurea</name>
    <dbReference type="NCBI Taxonomy" id="335848"/>
    <lineage>
        <taxon>Eukaryota</taxon>
        <taxon>Fungi</taxon>
        <taxon>Dikarya</taxon>
        <taxon>Ascomycota</taxon>
        <taxon>Pezizomycotina</taxon>
        <taxon>Sordariomycetes</taxon>
        <taxon>Xylariomycetidae</taxon>
        <taxon>Amphisphaeriales</taxon>
        <taxon>Apiosporaceae</taxon>
        <taxon>Apiospora</taxon>
    </lineage>
</organism>
<evidence type="ECO:0000256" key="3">
    <source>
        <dbReference type="SAM" id="SignalP"/>
    </source>
</evidence>
<keyword evidence="2" id="KW-1133">Transmembrane helix</keyword>
<feature type="compositionally biased region" description="Low complexity" evidence="1">
    <location>
        <begin position="228"/>
        <end position="240"/>
    </location>
</feature>
<feature type="compositionally biased region" description="Polar residues" evidence="1">
    <location>
        <begin position="572"/>
        <end position="582"/>
    </location>
</feature>
<dbReference type="RefSeq" id="XP_066696719.1">
    <property type="nucleotide sequence ID" value="XM_066847228.1"/>
</dbReference>
<name>A0ABR1Q3X9_9PEZI</name>
<proteinExistence type="predicted"/>
<feature type="region of interest" description="Disordered" evidence="1">
    <location>
        <begin position="187"/>
        <end position="255"/>
    </location>
</feature>
<dbReference type="Proteomes" id="UP001391051">
    <property type="component" value="Unassembled WGS sequence"/>
</dbReference>
<feature type="compositionally biased region" description="Basic and acidic residues" evidence="1">
    <location>
        <begin position="509"/>
        <end position="526"/>
    </location>
</feature>
<evidence type="ECO:0000313" key="5">
    <source>
        <dbReference type="Proteomes" id="UP001391051"/>
    </source>
</evidence>
<feature type="compositionally biased region" description="Pro residues" evidence="1">
    <location>
        <begin position="479"/>
        <end position="492"/>
    </location>
</feature>
<keyword evidence="2" id="KW-0472">Membrane</keyword>
<gene>
    <name evidence="4" type="ORF">PG986_011006</name>
</gene>
<keyword evidence="3" id="KW-0732">Signal</keyword>
<feature type="region of interest" description="Disordered" evidence="1">
    <location>
        <begin position="627"/>
        <end position="665"/>
    </location>
</feature>
<dbReference type="EMBL" id="JAQQWE010000007">
    <property type="protein sequence ID" value="KAK7946685.1"/>
    <property type="molecule type" value="Genomic_DNA"/>
</dbReference>
<evidence type="ECO:0000256" key="2">
    <source>
        <dbReference type="SAM" id="Phobius"/>
    </source>
</evidence>
<feature type="signal peptide" evidence="3">
    <location>
        <begin position="1"/>
        <end position="40"/>
    </location>
</feature>
<feature type="compositionally biased region" description="Basic and acidic residues" evidence="1">
    <location>
        <begin position="315"/>
        <end position="324"/>
    </location>
</feature>
<sequence>MSTTHINYFGLRRSCTQGILGTSLVLLLSASLSPSAFVLAADGDNKIDHGLTSPPPPPPGVSTSEVLEVGPPPTKHEKSTVTRTVTLTMAYKPTLAPGDSTYSLLGCYGHTGFEGVHPFGKEKDYASPPSLDAKNVSVAACLDGCAKLPSPDKKAGQFAYVGLKNGSPRLSCGGKDAIAIYNLASGSQKSSSTDRDKFSSSSTTTRPPPKSESLTTAPIKTPQVGIGAHSPSSAPAASHPVFDGHKNGGGNGPPAPASTTTVAAISGSMSGVILLGAIFFFCFRAYKKRRIEQDARVAAMVIARKTGQKADDDDDKGHYYERSPSRGRRRTREYHRPPSLIVGGDTFGEDRDVRLTTDGALVPTTPALESGGKDPAGFYHHTNNNIMMGGEQQQQQQHPQRDSLFSALLGQVSVPIGPRTPPAIGSSSAVQWRRTADMAAAAAHSVPVNPLTKPPDNVAVLSGSLGERAWHRRRISTPYAPPPTAPLPPTPPNKKQRLAAAIGGLGRGGADRSDRQPPQRPPRRESAATFEAAPRTPGATSSIPESYRDKTLEYDGDDEEGGVKPVPPLKTRMSQQLPNNNHGMMGDMVYVDYHEGRQPTIPSLPPITPREEFELDSPYWRSLVGMRRNTDGDDDRSPRSATTVGTSILMESPTLPWETDPTRRT</sequence>
<feature type="region of interest" description="Disordered" evidence="1">
    <location>
        <begin position="476"/>
        <end position="582"/>
    </location>
</feature>